<dbReference type="GO" id="GO:0008703">
    <property type="term" value="F:5-amino-6-(5-phosphoribosylamino)uracil reductase activity"/>
    <property type="evidence" value="ECO:0007669"/>
    <property type="project" value="UniProtKB-EC"/>
</dbReference>
<name>A0A017T1P2_9BACT</name>
<dbReference type="InterPro" id="IPR002734">
    <property type="entry name" value="RibDG_C"/>
</dbReference>
<evidence type="ECO:0000259" key="16">
    <source>
        <dbReference type="PROSITE" id="PS51747"/>
    </source>
</evidence>
<evidence type="ECO:0000256" key="9">
    <source>
        <dbReference type="ARBA" id="ARBA00022857"/>
    </source>
</evidence>
<keyword evidence="12" id="KW-0378">Hydrolase</keyword>
<reference evidence="17 18" key="1">
    <citation type="submission" date="2013-05" db="EMBL/GenBank/DDBJ databases">
        <title>Genome assembly of Chondromyces apiculatus DSM 436.</title>
        <authorList>
            <person name="Sharma G."/>
            <person name="Khatri I."/>
            <person name="Kaur C."/>
            <person name="Mayilraj S."/>
            <person name="Subramanian S."/>
        </authorList>
    </citation>
    <scope>NUCLEOTIDE SEQUENCE [LARGE SCALE GENOMIC DNA]</scope>
    <source>
        <strain evidence="17 18">DSM 436</strain>
    </source>
</reference>
<dbReference type="InterPro" id="IPR002125">
    <property type="entry name" value="CMP_dCMP_dom"/>
</dbReference>
<evidence type="ECO:0000256" key="13">
    <source>
        <dbReference type="PIRSR" id="PIRSR006769-1"/>
    </source>
</evidence>
<organism evidence="17 18">
    <name type="scientific">Chondromyces apiculatus DSM 436</name>
    <dbReference type="NCBI Taxonomy" id="1192034"/>
    <lineage>
        <taxon>Bacteria</taxon>
        <taxon>Pseudomonadati</taxon>
        <taxon>Myxococcota</taxon>
        <taxon>Polyangia</taxon>
        <taxon>Polyangiales</taxon>
        <taxon>Polyangiaceae</taxon>
        <taxon>Chondromyces</taxon>
    </lineage>
</organism>
<feature type="binding site" evidence="14">
    <location>
        <position position="163"/>
    </location>
    <ligand>
        <name>NADP(+)</name>
        <dbReference type="ChEBI" id="CHEBI:58349"/>
    </ligand>
</feature>
<dbReference type="Proteomes" id="UP000019678">
    <property type="component" value="Unassembled WGS sequence"/>
</dbReference>
<dbReference type="STRING" id="1192034.CAP_6150"/>
<dbReference type="PROSITE" id="PS00903">
    <property type="entry name" value="CYT_DCMP_DEAMINASES_1"/>
    <property type="match status" value="1"/>
</dbReference>
<evidence type="ECO:0000256" key="5">
    <source>
        <dbReference type="ARBA" id="ARBA00007417"/>
    </source>
</evidence>
<comment type="pathway">
    <text evidence="3 12">Cofactor biosynthesis; riboflavin biosynthesis; 5-amino-6-(D-ribitylamino)uracil from GTP: step 3/4.</text>
</comment>
<comment type="similarity">
    <text evidence="4 12">In the N-terminal section; belongs to the cytidine and deoxycytidylate deaminase family.</text>
</comment>
<feature type="binding site" evidence="14">
    <location>
        <position position="308"/>
    </location>
    <ligand>
        <name>substrate</name>
    </ligand>
</feature>
<feature type="binding site" evidence="14">
    <location>
        <position position="213"/>
    </location>
    <ligand>
        <name>substrate</name>
    </ligand>
</feature>
<feature type="binding site" evidence="15">
    <location>
        <position position="84"/>
    </location>
    <ligand>
        <name>Zn(2+)</name>
        <dbReference type="ChEBI" id="CHEBI:29105"/>
        <note>catalytic</note>
    </ligand>
</feature>
<evidence type="ECO:0000256" key="2">
    <source>
        <dbReference type="ARBA" id="ARBA00004882"/>
    </source>
</evidence>
<dbReference type="InterPro" id="IPR016192">
    <property type="entry name" value="APOBEC/CMP_deaminase_Zn-bd"/>
</dbReference>
<dbReference type="UniPathway" id="UPA00275">
    <property type="reaction ID" value="UER00401"/>
</dbReference>
<keyword evidence="18" id="KW-1185">Reference proteome</keyword>
<feature type="binding site" evidence="14">
    <location>
        <position position="205"/>
    </location>
    <ligand>
        <name>NADP(+)</name>
        <dbReference type="ChEBI" id="CHEBI:58349"/>
    </ligand>
</feature>
<feature type="domain" description="CMP/dCMP-type deaminase" evidence="16">
    <location>
        <begin position="11"/>
        <end position="132"/>
    </location>
</feature>
<comment type="similarity">
    <text evidence="5 12">In the C-terminal section; belongs to the HTP reductase family.</text>
</comment>
<protein>
    <recommendedName>
        <fullName evidence="12">Riboflavin biosynthesis protein RibD</fullName>
    </recommendedName>
    <domain>
        <recommendedName>
            <fullName evidence="12">Diaminohydroxyphosphoribosylaminopyrimidine deaminase</fullName>
            <shortName evidence="12">DRAP deaminase</shortName>
            <ecNumber evidence="12">3.5.4.26</ecNumber>
        </recommendedName>
        <alternativeName>
            <fullName evidence="12">Riboflavin-specific deaminase</fullName>
        </alternativeName>
    </domain>
    <domain>
        <recommendedName>
            <fullName evidence="12">5-amino-6-(5-phosphoribosylamino)uracil reductase</fullName>
            <ecNumber evidence="12">1.1.1.193</ecNumber>
        </recommendedName>
        <alternativeName>
            <fullName evidence="12">HTP reductase</fullName>
        </alternativeName>
    </domain>
</protein>
<dbReference type="InterPro" id="IPR011549">
    <property type="entry name" value="RibD_C"/>
</dbReference>
<dbReference type="Gene3D" id="3.40.140.10">
    <property type="entry name" value="Cytidine Deaminase, domain 2"/>
    <property type="match status" value="1"/>
</dbReference>
<dbReference type="SUPFAM" id="SSF53597">
    <property type="entry name" value="Dihydrofolate reductase-like"/>
    <property type="match status" value="1"/>
</dbReference>
<feature type="active site" description="Proton donor" evidence="13">
    <location>
        <position position="61"/>
    </location>
</feature>
<feature type="binding site" evidence="15">
    <location>
        <position position="59"/>
    </location>
    <ligand>
        <name>Zn(2+)</name>
        <dbReference type="ChEBI" id="CHEBI:29105"/>
        <note>catalytic</note>
    </ligand>
</feature>
<feature type="binding site" evidence="14">
    <location>
        <position position="209"/>
    </location>
    <ligand>
        <name>NADP(+)</name>
        <dbReference type="ChEBI" id="CHEBI:58349"/>
    </ligand>
</feature>
<dbReference type="EC" id="3.5.4.26" evidence="12"/>
<evidence type="ECO:0000256" key="6">
    <source>
        <dbReference type="ARBA" id="ARBA00022619"/>
    </source>
</evidence>
<accession>A0A017T1P2</accession>
<dbReference type="PROSITE" id="PS51747">
    <property type="entry name" value="CYT_DCMP_DEAMINASES_2"/>
    <property type="match status" value="1"/>
</dbReference>
<evidence type="ECO:0000256" key="14">
    <source>
        <dbReference type="PIRSR" id="PIRSR006769-2"/>
    </source>
</evidence>
<feature type="binding site" evidence="14">
    <location>
        <position position="193"/>
    </location>
    <ligand>
        <name>substrate</name>
    </ligand>
</feature>
<comment type="catalytic activity">
    <reaction evidence="12">
        <text>5-amino-6-(5-phospho-D-ribitylamino)uracil + NADP(+) = 5-amino-6-(5-phospho-D-ribosylamino)uracil + NADPH + H(+)</text>
        <dbReference type="Rhea" id="RHEA:17845"/>
        <dbReference type="ChEBI" id="CHEBI:15378"/>
        <dbReference type="ChEBI" id="CHEBI:57783"/>
        <dbReference type="ChEBI" id="CHEBI:58349"/>
        <dbReference type="ChEBI" id="CHEBI:58421"/>
        <dbReference type="ChEBI" id="CHEBI:58453"/>
        <dbReference type="EC" id="1.1.1.193"/>
    </reaction>
</comment>
<dbReference type="InterPro" id="IPR004794">
    <property type="entry name" value="Eubact_RibD"/>
</dbReference>
<dbReference type="CDD" id="cd01284">
    <property type="entry name" value="Riboflavin_deaminase-reductase"/>
    <property type="match status" value="1"/>
</dbReference>
<keyword evidence="7 12" id="KW-0479">Metal-binding</keyword>
<comment type="cofactor">
    <cofactor evidence="12 15">
        <name>Zn(2+)</name>
        <dbReference type="ChEBI" id="CHEBI:29105"/>
    </cofactor>
    <text evidence="12 15">Binds 1 zinc ion.</text>
</comment>
<evidence type="ECO:0000313" key="18">
    <source>
        <dbReference type="Proteomes" id="UP000019678"/>
    </source>
</evidence>
<dbReference type="GO" id="GO:0009231">
    <property type="term" value="P:riboflavin biosynthetic process"/>
    <property type="evidence" value="ECO:0007669"/>
    <property type="project" value="UniProtKB-UniPathway"/>
</dbReference>
<keyword evidence="11" id="KW-0511">Multifunctional enzyme</keyword>
<proteinExistence type="inferred from homology"/>
<feature type="binding site" evidence="14">
    <location>
        <begin position="310"/>
        <end position="316"/>
    </location>
    <ligand>
        <name>NADP(+)</name>
        <dbReference type="ChEBI" id="CHEBI:58349"/>
    </ligand>
</feature>
<evidence type="ECO:0000256" key="8">
    <source>
        <dbReference type="ARBA" id="ARBA00022833"/>
    </source>
</evidence>
<dbReference type="PANTHER" id="PTHR38011:SF7">
    <property type="entry name" value="2,5-DIAMINO-6-RIBOSYLAMINO-4(3H)-PYRIMIDINONE 5'-PHOSPHATE REDUCTASE"/>
    <property type="match status" value="1"/>
</dbReference>
<dbReference type="AlphaFoldDB" id="A0A017T1P2"/>
<feature type="binding site" evidence="14">
    <location>
        <position position="235"/>
    </location>
    <ligand>
        <name>NADP(+)</name>
        <dbReference type="ChEBI" id="CHEBI:58349"/>
    </ligand>
</feature>
<keyword evidence="10 12" id="KW-0560">Oxidoreductase</keyword>
<dbReference type="SUPFAM" id="SSF53927">
    <property type="entry name" value="Cytidine deaminase-like"/>
    <property type="match status" value="1"/>
</dbReference>
<dbReference type="InterPro" id="IPR016193">
    <property type="entry name" value="Cytidine_deaminase-like"/>
</dbReference>
<evidence type="ECO:0000256" key="10">
    <source>
        <dbReference type="ARBA" id="ARBA00023002"/>
    </source>
</evidence>
<evidence type="ECO:0000256" key="15">
    <source>
        <dbReference type="PIRSR" id="PIRSR006769-3"/>
    </source>
</evidence>
<evidence type="ECO:0000256" key="4">
    <source>
        <dbReference type="ARBA" id="ARBA00005259"/>
    </source>
</evidence>
<comment type="caution">
    <text evidence="17">The sequence shown here is derived from an EMBL/GenBank/DDBJ whole genome shotgun (WGS) entry which is preliminary data.</text>
</comment>
<comment type="function">
    <text evidence="1 12">Converts 2,5-diamino-6-(ribosylamino)-4(3h)-pyrimidinone 5'-phosphate into 5-amino-6-(ribosylamino)-2,4(1h,3h)-pyrimidinedione 5'-phosphate.</text>
</comment>
<evidence type="ECO:0000256" key="12">
    <source>
        <dbReference type="PIRNR" id="PIRNR006769"/>
    </source>
</evidence>
<sequence>MPAQTTRPDPAFDLAMMRVAIDEARKAMPSPNPPVGALVVSAAGEILATSHHRRAGEEHAEIIALNAAGEGVRGATLYVTLEPCNHEGRTPPCVDTILSSGIKRVVVGALDPNPHVAGGGAQRLSDAGLPVEVGVAGAEARALIAPWGKFITNGLPHVALKLALSLDGRIATRTGASKWVTGPEARAKVQELRARHDAVAVGIGTALADDPRLTVRETSLLPEGRQSPIRLVFDTRLRLPLHTRLVQTAREVPTWVLSGAEASEEAEQALVDAGCVVLRTPTSAEGRVDVTAAMRLCASQGIVSILVEGGAELAGSLLASRVPDELHAFVAPILLGPRGRPGAVDWAGPDTPVEAPRIMDPRWELCGRDAYVNGPLAFPPRG</sequence>
<keyword evidence="9 12" id="KW-0521">NADP</keyword>
<dbReference type="OrthoDB" id="9800865at2"/>
<dbReference type="eggNOG" id="COG1985">
    <property type="taxonomic scope" value="Bacteria"/>
</dbReference>
<evidence type="ECO:0000256" key="11">
    <source>
        <dbReference type="ARBA" id="ARBA00023268"/>
    </source>
</evidence>
<dbReference type="InterPro" id="IPR050765">
    <property type="entry name" value="Riboflavin_Biosynth_HTPR"/>
</dbReference>
<dbReference type="GO" id="GO:0008270">
    <property type="term" value="F:zinc ion binding"/>
    <property type="evidence" value="ECO:0007669"/>
    <property type="project" value="InterPro"/>
</dbReference>
<dbReference type="EC" id="1.1.1.193" evidence="12"/>
<keyword evidence="8 12" id="KW-0862">Zinc</keyword>
<dbReference type="Pfam" id="PF00383">
    <property type="entry name" value="dCMP_cyt_deam_1"/>
    <property type="match status" value="1"/>
</dbReference>
<dbReference type="eggNOG" id="COG0117">
    <property type="taxonomic scope" value="Bacteria"/>
</dbReference>
<dbReference type="NCBIfam" id="TIGR00227">
    <property type="entry name" value="ribD_Cterm"/>
    <property type="match status" value="1"/>
</dbReference>
<evidence type="ECO:0000256" key="3">
    <source>
        <dbReference type="ARBA" id="ARBA00004910"/>
    </source>
</evidence>
<evidence type="ECO:0000256" key="1">
    <source>
        <dbReference type="ARBA" id="ARBA00002151"/>
    </source>
</evidence>
<dbReference type="InterPro" id="IPR024072">
    <property type="entry name" value="DHFR-like_dom_sf"/>
</dbReference>
<dbReference type="PANTHER" id="PTHR38011">
    <property type="entry name" value="DIHYDROFOLATE REDUCTASE FAMILY PROTEIN (AFU_ORTHOLOGUE AFUA_8G06820)"/>
    <property type="match status" value="1"/>
</dbReference>
<dbReference type="PIRSF" id="PIRSF006769">
    <property type="entry name" value="RibD"/>
    <property type="match status" value="1"/>
</dbReference>
<gene>
    <name evidence="17" type="ORF">CAP_6150</name>
</gene>
<evidence type="ECO:0000256" key="7">
    <source>
        <dbReference type="ARBA" id="ARBA00022723"/>
    </source>
</evidence>
<dbReference type="GO" id="GO:0050661">
    <property type="term" value="F:NADP binding"/>
    <property type="evidence" value="ECO:0007669"/>
    <property type="project" value="InterPro"/>
</dbReference>
<dbReference type="GO" id="GO:0008835">
    <property type="term" value="F:diaminohydroxyphosphoribosylaminopyrimidine deaminase activity"/>
    <property type="evidence" value="ECO:0007669"/>
    <property type="project" value="UniProtKB-EC"/>
</dbReference>
<evidence type="ECO:0000313" key="17">
    <source>
        <dbReference type="EMBL" id="EYF03174.1"/>
    </source>
</evidence>
<feature type="binding site" evidence="14">
    <location>
        <position position="179"/>
    </location>
    <ligand>
        <name>NADP(+)</name>
        <dbReference type="ChEBI" id="CHEBI:58349"/>
    </ligand>
</feature>
<dbReference type="Gene3D" id="3.40.430.10">
    <property type="entry name" value="Dihydrofolate Reductase, subunit A"/>
    <property type="match status" value="1"/>
</dbReference>
<feature type="binding site" evidence="14">
    <location>
        <position position="216"/>
    </location>
    <ligand>
        <name>substrate</name>
    </ligand>
</feature>
<feature type="binding site" evidence="14">
    <location>
        <position position="177"/>
    </location>
    <ligand>
        <name>substrate</name>
    </ligand>
</feature>
<dbReference type="NCBIfam" id="TIGR00326">
    <property type="entry name" value="eubact_ribD"/>
    <property type="match status" value="1"/>
</dbReference>
<comment type="catalytic activity">
    <reaction evidence="12">
        <text>2,5-diamino-6-hydroxy-4-(5-phosphoribosylamino)-pyrimidine + H2O + H(+) = 5-amino-6-(5-phospho-D-ribosylamino)uracil + NH4(+)</text>
        <dbReference type="Rhea" id="RHEA:21868"/>
        <dbReference type="ChEBI" id="CHEBI:15377"/>
        <dbReference type="ChEBI" id="CHEBI:15378"/>
        <dbReference type="ChEBI" id="CHEBI:28938"/>
        <dbReference type="ChEBI" id="CHEBI:58453"/>
        <dbReference type="ChEBI" id="CHEBI:58614"/>
        <dbReference type="EC" id="3.5.4.26"/>
    </reaction>
</comment>
<keyword evidence="6 12" id="KW-0686">Riboflavin biosynthesis</keyword>
<dbReference type="Pfam" id="PF01872">
    <property type="entry name" value="RibD_C"/>
    <property type="match status" value="1"/>
</dbReference>
<feature type="binding site" evidence="15">
    <location>
        <position position="93"/>
    </location>
    <ligand>
        <name>Zn(2+)</name>
        <dbReference type="ChEBI" id="CHEBI:29105"/>
        <note>catalytic</note>
    </ligand>
</feature>
<dbReference type="EMBL" id="ASRX01000050">
    <property type="protein sequence ID" value="EYF03174.1"/>
    <property type="molecule type" value="Genomic_DNA"/>
</dbReference>
<comment type="pathway">
    <text evidence="2 12">Cofactor biosynthesis; riboflavin biosynthesis; 5-amino-6-(D-ribitylamino)uracil from GTP: step 2/4.</text>
</comment>